<evidence type="ECO:0000256" key="10">
    <source>
        <dbReference type="ARBA" id="ARBA00023136"/>
    </source>
</evidence>
<evidence type="ECO:0000256" key="9">
    <source>
        <dbReference type="ARBA" id="ARBA00023012"/>
    </source>
</evidence>
<keyword evidence="7" id="KW-0418">Kinase</keyword>
<dbReference type="InterPro" id="IPR004358">
    <property type="entry name" value="Sig_transdc_His_kin-like_C"/>
</dbReference>
<dbReference type="InterPro" id="IPR003660">
    <property type="entry name" value="HAMP_dom"/>
</dbReference>
<evidence type="ECO:0000259" key="14">
    <source>
        <dbReference type="PROSITE" id="PS50885"/>
    </source>
</evidence>
<dbReference type="EMBL" id="RKRA01000001">
    <property type="protein sequence ID" value="RPF26366.1"/>
    <property type="molecule type" value="Genomic_DNA"/>
</dbReference>
<dbReference type="Pfam" id="PF00512">
    <property type="entry name" value="HisKA"/>
    <property type="match status" value="1"/>
</dbReference>
<evidence type="ECO:0000313" key="15">
    <source>
        <dbReference type="EMBL" id="RPF26366.1"/>
    </source>
</evidence>
<keyword evidence="8 11" id="KW-1133">Transmembrane helix</keyword>
<dbReference type="PANTHER" id="PTHR45436:SF5">
    <property type="entry name" value="SENSOR HISTIDINE KINASE TRCS"/>
    <property type="match status" value="1"/>
</dbReference>
<evidence type="ECO:0000256" key="4">
    <source>
        <dbReference type="ARBA" id="ARBA00022553"/>
    </source>
</evidence>
<comment type="subcellular location">
    <subcellularLocation>
        <location evidence="2">Cell membrane</location>
    </subcellularLocation>
</comment>
<dbReference type="GO" id="GO:0000155">
    <property type="term" value="F:phosphorelay sensor kinase activity"/>
    <property type="evidence" value="ECO:0007669"/>
    <property type="project" value="InterPro"/>
</dbReference>
<keyword evidence="12" id="KW-0732">Signal</keyword>
<evidence type="ECO:0000256" key="6">
    <source>
        <dbReference type="ARBA" id="ARBA00022692"/>
    </source>
</evidence>
<feature type="signal peptide" evidence="12">
    <location>
        <begin position="1"/>
        <end position="30"/>
    </location>
</feature>
<dbReference type="PANTHER" id="PTHR45436">
    <property type="entry name" value="SENSOR HISTIDINE KINASE YKOH"/>
    <property type="match status" value="1"/>
</dbReference>
<dbReference type="AlphaFoldDB" id="A0A3N4Z3X0"/>
<dbReference type="SMART" id="SM00304">
    <property type="entry name" value="HAMP"/>
    <property type="match status" value="1"/>
</dbReference>
<accession>A0A3N4Z3X0</accession>
<keyword evidence="5" id="KW-0808">Transferase</keyword>
<dbReference type="FunFam" id="3.30.565.10:FF:000006">
    <property type="entry name" value="Sensor histidine kinase WalK"/>
    <property type="match status" value="1"/>
</dbReference>
<dbReference type="InterPro" id="IPR036890">
    <property type="entry name" value="HATPase_C_sf"/>
</dbReference>
<dbReference type="SUPFAM" id="SSF158472">
    <property type="entry name" value="HAMP domain-like"/>
    <property type="match status" value="1"/>
</dbReference>
<dbReference type="CDD" id="cd00075">
    <property type="entry name" value="HATPase"/>
    <property type="match status" value="1"/>
</dbReference>
<evidence type="ECO:0000256" key="12">
    <source>
        <dbReference type="SAM" id="SignalP"/>
    </source>
</evidence>
<feature type="chain" id="PRO_5018036890" description="histidine kinase" evidence="12">
    <location>
        <begin position="31"/>
        <end position="386"/>
    </location>
</feature>
<feature type="domain" description="HAMP" evidence="14">
    <location>
        <begin position="90"/>
        <end position="143"/>
    </location>
</feature>
<evidence type="ECO:0000256" key="2">
    <source>
        <dbReference type="ARBA" id="ARBA00004236"/>
    </source>
</evidence>
<dbReference type="PROSITE" id="PS50885">
    <property type="entry name" value="HAMP"/>
    <property type="match status" value="1"/>
</dbReference>
<evidence type="ECO:0000259" key="13">
    <source>
        <dbReference type="PROSITE" id="PS50109"/>
    </source>
</evidence>
<dbReference type="Gene3D" id="6.10.340.10">
    <property type="match status" value="1"/>
</dbReference>
<evidence type="ECO:0000256" key="11">
    <source>
        <dbReference type="SAM" id="Phobius"/>
    </source>
</evidence>
<feature type="domain" description="Histidine kinase" evidence="13">
    <location>
        <begin position="151"/>
        <end position="369"/>
    </location>
</feature>
<evidence type="ECO:0000256" key="3">
    <source>
        <dbReference type="ARBA" id="ARBA00012438"/>
    </source>
</evidence>
<evidence type="ECO:0000256" key="1">
    <source>
        <dbReference type="ARBA" id="ARBA00000085"/>
    </source>
</evidence>
<evidence type="ECO:0000256" key="7">
    <source>
        <dbReference type="ARBA" id="ARBA00022777"/>
    </source>
</evidence>
<dbReference type="SMART" id="SM00387">
    <property type="entry name" value="HATPase_c"/>
    <property type="match status" value="1"/>
</dbReference>
<dbReference type="PROSITE" id="PS50109">
    <property type="entry name" value="HIS_KIN"/>
    <property type="match status" value="1"/>
</dbReference>
<dbReference type="OrthoDB" id="9757990at2"/>
<keyword evidence="10 11" id="KW-0472">Membrane</keyword>
<protein>
    <recommendedName>
        <fullName evidence="3">histidine kinase</fullName>
        <ecNumber evidence="3">2.7.13.3</ecNumber>
    </recommendedName>
</protein>
<feature type="transmembrane region" description="Helical" evidence="11">
    <location>
        <begin position="65"/>
        <end position="89"/>
    </location>
</feature>
<keyword evidence="4" id="KW-0597">Phosphoprotein</keyword>
<proteinExistence type="predicted"/>
<dbReference type="Pfam" id="PF02518">
    <property type="entry name" value="HATPase_c"/>
    <property type="match status" value="1"/>
</dbReference>
<dbReference type="Gene3D" id="3.30.565.10">
    <property type="entry name" value="Histidine kinase-like ATPase, C-terminal domain"/>
    <property type="match status" value="1"/>
</dbReference>
<dbReference type="Proteomes" id="UP000280726">
    <property type="component" value="Unassembled WGS sequence"/>
</dbReference>
<keyword evidence="16" id="KW-1185">Reference proteome</keyword>
<dbReference type="InterPro" id="IPR050428">
    <property type="entry name" value="TCS_sensor_his_kinase"/>
</dbReference>
<dbReference type="RefSeq" id="WP_123914817.1">
    <property type="nucleotide sequence ID" value="NZ_RKRA01000001.1"/>
</dbReference>
<keyword evidence="6 11" id="KW-0812">Transmembrane</keyword>
<dbReference type="Pfam" id="PF00672">
    <property type="entry name" value="HAMP"/>
    <property type="match status" value="1"/>
</dbReference>
<gene>
    <name evidence="15" type="ORF">EDD32_0805</name>
</gene>
<dbReference type="Gene3D" id="1.10.287.130">
    <property type="match status" value="1"/>
</dbReference>
<dbReference type="PRINTS" id="PR00344">
    <property type="entry name" value="BCTRLSENSOR"/>
</dbReference>
<organism evidence="15 16">
    <name type="scientific">Georgenia muralis</name>
    <dbReference type="NCBI Taxonomy" id="154117"/>
    <lineage>
        <taxon>Bacteria</taxon>
        <taxon>Bacillati</taxon>
        <taxon>Actinomycetota</taxon>
        <taxon>Actinomycetes</taxon>
        <taxon>Micrococcales</taxon>
        <taxon>Bogoriellaceae</taxon>
        <taxon>Georgenia</taxon>
    </lineage>
</organism>
<evidence type="ECO:0000256" key="5">
    <source>
        <dbReference type="ARBA" id="ARBA00022679"/>
    </source>
</evidence>
<dbReference type="InterPro" id="IPR003661">
    <property type="entry name" value="HisK_dim/P_dom"/>
</dbReference>
<evidence type="ECO:0000256" key="8">
    <source>
        <dbReference type="ARBA" id="ARBA00022989"/>
    </source>
</evidence>
<dbReference type="SMART" id="SM00388">
    <property type="entry name" value="HisKA"/>
    <property type="match status" value="1"/>
</dbReference>
<reference evidence="15 16" key="1">
    <citation type="submission" date="2018-11" db="EMBL/GenBank/DDBJ databases">
        <title>Sequencing the genomes of 1000 actinobacteria strains.</title>
        <authorList>
            <person name="Klenk H.-P."/>
        </authorList>
    </citation>
    <scope>NUCLEOTIDE SEQUENCE [LARGE SCALE GENOMIC DNA]</scope>
    <source>
        <strain evidence="15 16">DSM 14418</strain>
    </source>
</reference>
<dbReference type="SUPFAM" id="SSF55874">
    <property type="entry name" value="ATPase domain of HSP90 chaperone/DNA topoisomerase II/histidine kinase"/>
    <property type="match status" value="1"/>
</dbReference>
<dbReference type="InterPro" id="IPR005467">
    <property type="entry name" value="His_kinase_dom"/>
</dbReference>
<sequence length="386" mass="39510">MRRTASWGLAPRLLAATVAALLVAAATAWAVTALVGPSVFRDHLAVSGVVDPAAVLHAERAYADAAGLSLALGLMAGVLAAAVVSAFLARRAARSLALATAAARQVAAGDHSARVPAVGMGQEFDDLRLAFNTMAADLGSVESGRRRMLGDLAHEMRTPVATLEAYLEAIADGVQPADAATVAMLRGQVVRLARLAEDVALVTTAEEGRLAMRRAPVGVGAVVDAAHAQAAARFAELGVDLAVRVAPDVRSVVLDADADRLGQVLTNLLDNALRHTPAGGHVTLEARRSGTGVALTVADDGQGVSAEHLPHLFERFYRVDSARDRTRGGSGVGLAIVRAIVEAHGGTVGAASDGSGAGARFTVTLPVVVAPSYLGQEEGNHGARSR</sequence>
<dbReference type="GO" id="GO:0005886">
    <property type="term" value="C:plasma membrane"/>
    <property type="evidence" value="ECO:0007669"/>
    <property type="project" value="UniProtKB-SubCell"/>
</dbReference>
<dbReference type="EC" id="2.7.13.3" evidence="3"/>
<dbReference type="SUPFAM" id="SSF47384">
    <property type="entry name" value="Homodimeric domain of signal transducing histidine kinase"/>
    <property type="match status" value="1"/>
</dbReference>
<comment type="catalytic activity">
    <reaction evidence="1">
        <text>ATP + protein L-histidine = ADP + protein N-phospho-L-histidine.</text>
        <dbReference type="EC" id="2.7.13.3"/>
    </reaction>
</comment>
<name>A0A3N4Z3X0_9MICO</name>
<dbReference type="InterPro" id="IPR003594">
    <property type="entry name" value="HATPase_dom"/>
</dbReference>
<dbReference type="CDD" id="cd00082">
    <property type="entry name" value="HisKA"/>
    <property type="match status" value="1"/>
</dbReference>
<dbReference type="InterPro" id="IPR036097">
    <property type="entry name" value="HisK_dim/P_sf"/>
</dbReference>
<evidence type="ECO:0000313" key="16">
    <source>
        <dbReference type="Proteomes" id="UP000280726"/>
    </source>
</evidence>
<comment type="caution">
    <text evidence="15">The sequence shown here is derived from an EMBL/GenBank/DDBJ whole genome shotgun (WGS) entry which is preliminary data.</text>
</comment>
<keyword evidence="9" id="KW-0902">Two-component regulatory system</keyword>